<accession>A0A540LY46</accession>
<dbReference type="EMBL" id="VIEB01000420">
    <property type="protein sequence ID" value="TQD91414.1"/>
    <property type="molecule type" value="Genomic_DNA"/>
</dbReference>
<gene>
    <name evidence="3" type="ORF">C1H46_022982</name>
</gene>
<sequence>MDSTPINWEALDALIIDFAKSEKLVEDSSSTFTTSSSPPSSPPSSSSPSSISSSSYHSRLIIRQIRRALEAGHIDAAIGLLRSHAPFILDDHRLLFRLQKQEAYEEFKHVLLAFIYDKEDQSSPVATEVGYYL</sequence>
<dbReference type="AlphaFoldDB" id="A0A540LY46"/>
<evidence type="ECO:0000259" key="2">
    <source>
        <dbReference type="PROSITE" id="PS50897"/>
    </source>
</evidence>
<proteinExistence type="predicted"/>
<evidence type="ECO:0000256" key="1">
    <source>
        <dbReference type="SAM" id="MobiDB-lite"/>
    </source>
</evidence>
<feature type="region of interest" description="Disordered" evidence="1">
    <location>
        <begin position="29"/>
        <end position="55"/>
    </location>
</feature>
<evidence type="ECO:0000313" key="3">
    <source>
        <dbReference type="EMBL" id="TQD91414.1"/>
    </source>
</evidence>
<dbReference type="InterPro" id="IPR006595">
    <property type="entry name" value="CTLH_C"/>
</dbReference>
<organism evidence="3 4">
    <name type="scientific">Malus baccata</name>
    <name type="common">Siberian crab apple</name>
    <name type="synonym">Pyrus baccata</name>
    <dbReference type="NCBI Taxonomy" id="106549"/>
    <lineage>
        <taxon>Eukaryota</taxon>
        <taxon>Viridiplantae</taxon>
        <taxon>Streptophyta</taxon>
        <taxon>Embryophyta</taxon>
        <taxon>Tracheophyta</taxon>
        <taxon>Spermatophyta</taxon>
        <taxon>Magnoliopsida</taxon>
        <taxon>eudicotyledons</taxon>
        <taxon>Gunneridae</taxon>
        <taxon>Pentapetalae</taxon>
        <taxon>rosids</taxon>
        <taxon>fabids</taxon>
        <taxon>Rosales</taxon>
        <taxon>Rosaceae</taxon>
        <taxon>Amygdaloideae</taxon>
        <taxon>Maleae</taxon>
        <taxon>Malus</taxon>
    </lineage>
</organism>
<dbReference type="Proteomes" id="UP000315295">
    <property type="component" value="Unassembled WGS sequence"/>
</dbReference>
<evidence type="ECO:0000313" key="4">
    <source>
        <dbReference type="Proteomes" id="UP000315295"/>
    </source>
</evidence>
<dbReference type="PROSITE" id="PS50897">
    <property type="entry name" value="CTLH"/>
    <property type="match status" value="1"/>
</dbReference>
<comment type="caution">
    <text evidence="3">The sequence shown here is derived from an EMBL/GenBank/DDBJ whole genome shotgun (WGS) entry which is preliminary data.</text>
</comment>
<protein>
    <recommendedName>
        <fullName evidence="2">CTLH domain-containing protein</fullName>
    </recommendedName>
</protein>
<keyword evidence="4" id="KW-1185">Reference proteome</keyword>
<reference evidence="3 4" key="1">
    <citation type="journal article" date="2019" name="G3 (Bethesda)">
        <title>Sequencing of a Wild Apple (Malus baccata) Genome Unravels the Differences Between Cultivated and Wild Apple Species Regarding Disease Resistance and Cold Tolerance.</title>
        <authorList>
            <person name="Chen X."/>
        </authorList>
    </citation>
    <scope>NUCLEOTIDE SEQUENCE [LARGE SCALE GENOMIC DNA]</scope>
    <source>
        <strain evidence="4">cv. Shandingzi</strain>
        <tissue evidence="3">Leaves</tissue>
    </source>
</reference>
<name>A0A540LY46_MALBA</name>
<feature type="domain" description="CTLH" evidence="2">
    <location>
        <begin position="58"/>
        <end position="114"/>
    </location>
</feature>
<dbReference type="STRING" id="106549.A0A540LY46"/>